<dbReference type="EMBL" id="JBBHLI010000010">
    <property type="protein sequence ID" value="MEK9502244.1"/>
    <property type="molecule type" value="Genomic_DNA"/>
</dbReference>
<sequence length="211" mass="23311">MADHLAPWPAQSVSLGPAAHSAPAGTHLEPAEFSRWLEAQAEPLRERWLADVRGRSESLGHGVDELLEAFMDLFLQILPLTLGPLRSTAEALWIQVAELFGSLAAQRGLAAGEVIEEFQVLREAVIRLLWASPPVREPSRVALREVLRLNRVLDRGVTHASVGHTDGLFFALFQGSGVPESLTDDIRYEIREQLQALETEVKTLRRVVTGD</sequence>
<protein>
    <submittedName>
        <fullName evidence="1">Uncharacterized protein</fullName>
    </submittedName>
</protein>
<proteinExistence type="predicted"/>
<accession>A0ABU9EBX9</accession>
<reference evidence="1 2" key="1">
    <citation type="submission" date="2024-02" db="EMBL/GenBank/DDBJ databases">
        <title>A novel Gemmatimonadota bacterium.</title>
        <authorList>
            <person name="Du Z.-J."/>
            <person name="Ye Y.-Q."/>
        </authorList>
    </citation>
    <scope>NUCLEOTIDE SEQUENCE [LARGE SCALE GENOMIC DNA]</scope>
    <source>
        <strain evidence="1 2">DH-20</strain>
    </source>
</reference>
<name>A0ABU9EBX9_9BACT</name>
<gene>
    <name evidence="1" type="ORF">WI372_14720</name>
</gene>
<organism evidence="1 2">
    <name type="scientific">Gaopeijia maritima</name>
    <dbReference type="NCBI Taxonomy" id="3119007"/>
    <lineage>
        <taxon>Bacteria</taxon>
        <taxon>Pseudomonadati</taxon>
        <taxon>Gemmatimonadota</taxon>
        <taxon>Longimicrobiia</taxon>
        <taxon>Gaopeijiales</taxon>
        <taxon>Gaopeijiaceae</taxon>
        <taxon>Gaopeijia</taxon>
    </lineage>
</organism>
<dbReference type="RefSeq" id="WP_405274498.1">
    <property type="nucleotide sequence ID" value="NZ_JBBHLI010000010.1"/>
</dbReference>
<evidence type="ECO:0000313" key="1">
    <source>
        <dbReference type="EMBL" id="MEK9502244.1"/>
    </source>
</evidence>
<keyword evidence="2" id="KW-1185">Reference proteome</keyword>
<comment type="caution">
    <text evidence="1">The sequence shown here is derived from an EMBL/GenBank/DDBJ whole genome shotgun (WGS) entry which is preliminary data.</text>
</comment>
<dbReference type="Proteomes" id="UP001484239">
    <property type="component" value="Unassembled WGS sequence"/>
</dbReference>
<evidence type="ECO:0000313" key="2">
    <source>
        <dbReference type="Proteomes" id="UP001484239"/>
    </source>
</evidence>